<feature type="signal peptide" evidence="1">
    <location>
        <begin position="1"/>
        <end position="22"/>
    </location>
</feature>
<gene>
    <name evidence="2" type="ORF">I79_008265</name>
</gene>
<evidence type="ECO:0000313" key="3">
    <source>
        <dbReference type="Proteomes" id="UP000001075"/>
    </source>
</evidence>
<sequence>MGGGLPLLFVRLFETGFLCGLGGCPGTLETRLVSNSQRSACLCLSRVLGLKVCDTTARPRVFYYYRVN</sequence>
<reference evidence="3" key="1">
    <citation type="journal article" date="2011" name="Nat. Biotechnol.">
        <title>The genomic sequence of the Chinese hamster ovary (CHO)-K1 cell line.</title>
        <authorList>
            <person name="Xu X."/>
            <person name="Nagarajan H."/>
            <person name="Lewis N.E."/>
            <person name="Pan S."/>
            <person name="Cai Z."/>
            <person name="Liu X."/>
            <person name="Chen W."/>
            <person name="Xie M."/>
            <person name="Wang W."/>
            <person name="Hammond S."/>
            <person name="Andersen M.R."/>
            <person name="Neff N."/>
            <person name="Passarelli B."/>
            <person name="Koh W."/>
            <person name="Fan H.C."/>
            <person name="Wang J."/>
            <person name="Gui Y."/>
            <person name="Lee K.H."/>
            <person name="Betenbaugh M.J."/>
            <person name="Quake S.R."/>
            <person name="Famili I."/>
            <person name="Palsson B.O."/>
            <person name="Wang J."/>
        </authorList>
    </citation>
    <scope>NUCLEOTIDE SEQUENCE [LARGE SCALE GENOMIC DNA]</scope>
    <source>
        <strain evidence="3">CHO K1 cell line</strain>
    </source>
</reference>
<dbReference type="AlphaFoldDB" id="G3HCQ1"/>
<accession>G3HCQ1</accession>
<proteinExistence type="predicted"/>
<feature type="chain" id="PRO_5003444009" description="Secreted protein" evidence="1">
    <location>
        <begin position="23"/>
        <end position="68"/>
    </location>
</feature>
<evidence type="ECO:0000313" key="2">
    <source>
        <dbReference type="EMBL" id="EGV98964.1"/>
    </source>
</evidence>
<keyword evidence="1" id="KW-0732">Signal</keyword>
<dbReference type="EMBL" id="JH000284">
    <property type="protein sequence ID" value="EGV98964.1"/>
    <property type="molecule type" value="Genomic_DNA"/>
</dbReference>
<protein>
    <recommendedName>
        <fullName evidence="4">Secreted protein</fullName>
    </recommendedName>
</protein>
<organism evidence="2 3">
    <name type="scientific">Cricetulus griseus</name>
    <name type="common">Chinese hamster</name>
    <name type="synonym">Cricetulus barabensis griseus</name>
    <dbReference type="NCBI Taxonomy" id="10029"/>
    <lineage>
        <taxon>Eukaryota</taxon>
        <taxon>Metazoa</taxon>
        <taxon>Chordata</taxon>
        <taxon>Craniata</taxon>
        <taxon>Vertebrata</taxon>
        <taxon>Euteleostomi</taxon>
        <taxon>Mammalia</taxon>
        <taxon>Eutheria</taxon>
        <taxon>Euarchontoglires</taxon>
        <taxon>Glires</taxon>
        <taxon>Rodentia</taxon>
        <taxon>Myomorpha</taxon>
        <taxon>Muroidea</taxon>
        <taxon>Cricetidae</taxon>
        <taxon>Cricetinae</taxon>
        <taxon>Cricetulus</taxon>
    </lineage>
</organism>
<evidence type="ECO:0000256" key="1">
    <source>
        <dbReference type="SAM" id="SignalP"/>
    </source>
</evidence>
<name>G3HCQ1_CRIGR</name>
<dbReference type="Proteomes" id="UP000001075">
    <property type="component" value="Unassembled WGS sequence"/>
</dbReference>
<evidence type="ECO:0008006" key="4">
    <source>
        <dbReference type="Google" id="ProtNLM"/>
    </source>
</evidence>
<dbReference type="InParanoid" id="G3HCQ1"/>